<dbReference type="CDD" id="cd00560">
    <property type="entry name" value="PanC"/>
    <property type="match status" value="1"/>
</dbReference>
<evidence type="ECO:0000256" key="4">
    <source>
        <dbReference type="ARBA" id="ARBA00022655"/>
    </source>
</evidence>
<feature type="binding site" evidence="8">
    <location>
        <begin position="30"/>
        <end position="37"/>
    </location>
    <ligand>
        <name>ATP</name>
        <dbReference type="ChEBI" id="CHEBI:30616"/>
    </ligand>
</feature>
<dbReference type="EMBL" id="FMYP01000039">
    <property type="protein sequence ID" value="SDC60590.1"/>
    <property type="molecule type" value="Genomic_DNA"/>
</dbReference>
<feature type="binding site" evidence="8">
    <location>
        <position position="176"/>
    </location>
    <ligand>
        <name>ATP</name>
        <dbReference type="ChEBI" id="CHEBI:30616"/>
    </ligand>
</feature>
<dbReference type="STRING" id="1640674.SAMN05216323_103926"/>
<dbReference type="Gene3D" id="3.30.1300.10">
    <property type="entry name" value="Pantoate-beta-alanine ligase, C-terminal domain"/>
    <property type="match status" value="1"/>
</dbReference>
<comment type="miscellaneous">
    <text evidence="8">The reaction proceeds by a bi uni uni bi ping pong mechanism.</text>
</comment>
<dbReference type="InterPro" id="IPR014729">
    <property type="entry name" value="Rossmann-like_a/b/a_fold"/>
</dbReference>
<keyword evidence="6 8" id="KW-0067">ATP-binding</keyword>
<feature type="binding site" evidence="8">
    <location>
        <position position="153"/>
    </location>
    <ligand>
        <name>(R)-pantoate</name>
        <dbReference type="ChEBI" id="CHEBI:15980"/>
    </ligand>
</feature>
<evidence type="ECO:0000256" key="7">
    <source>
        <dbReference type="ARBA" id="ARBA00048258"/>
    </source>
</evidence>
<name>A0A1G6MYE1_9BACT</name>
<dbReference type="InterPro" id="IPR003721">
    <property type="entry name" value="Pantoate_ligase"/>
</dbReference>
<dbReference type="InterPro" id="IPR042176">
    <property type="entry name" value="Pantoate_ligase_C"/>
</dbReference>
<evidence type="ECO:0000256" key="3">
    <source>
        <dbReference type="ARBA" id="ARBA00022598"/>
    </source>
</evidence>
<organism evidence="9 10">
    <name type="scientific">Williamwhitmania taraxaci</name>
    <dbReference type="NCBI Taxonomy" id="1640674"/>
    <lineage>
        <taxon>Bacteria</taxon>
        <taxon>Pseudomonadati</taxon>
        <taxon>Bacteroidota</taxon>
        <taxon>Bacteroidia</taxon>
        <taxon>Bacteroidales</taxon>
        <taxon>Williamwhitmaniaceae</taxon>
        <taxon>Williamwhitmania</taxon>
    </lineage>
</organism>
<comment type="pathway">
    <text evidence="1 8">Cofactor biosynthesis; (R)-pantothenate biosynthesis; (R)-pantothenate from (R)-pantoate and beta-alanine: step 1/1.</text>
</comment>
<evidence type="ECO:0000256" key="8">
    <source>
        <dbReference type="HAMAP-Rule" id="MF_00158"/>
    </source>
</evidence>
<comment type="subcellular location">
    <subcellularLocation>
        <location evidence="8">Cytoplasm</location>
    </subcellularLocation>
</comment>
<feature type="binding site" evidence="8">
    <location>
        <position position="61"/>
    </location>
    <ligand>
        <name>(R)-pantoate</name>
        <dbReference type="ChEBI" id="CHEBI:15980"/>
    </ligand>
</feature>
<keyword evidence="4 8" id="KW-0566">Pantothenate biosynthesis</keyword>
<evidence type="ECO:0000313" key="9">
    <source>
        <dbReference type="EMBL" id="SDC60590.1"/>
    </source>
</evidence>
<comment type="similarity">
    <text evidence="2 8">Belongs to the pantothenate synthetase family.</text>
</comment>
<dbReference type="HAMAP" id="MF_00158">
    <property type="entry name" value="PanC"/>
    <property type="match status" value="1"/>
</dbReference>
<dbReference type="PANTHER" id="PTHR21299:SF1">
    <property type="entry name" value="PANTOATE--BETA-ALANINE LIGASE"/>
    <property type="match status" value="1"/>
</dbReference>
<protein>
    <recommendedName>
        <fullName evidence="8">Pantothenate synthetase</fullName>
        <shortName evidence="8">PS</shortName>
        <ecNumber evidence="8">6.3.2.1</ecNumber>
    </recommendedName>
    <alternativeName>
        <fullName evidence="8">Pantoate--beta-alanine ligase</fullName>
    </alternativeName>
    <alternativeName>
        <fullName evidence="8">Pantoate-activating enzyme</fullName>
    </alternativeName>
</protein>
<keyword evidence="8" id="KW-0963">Cytoplasm</keyword>
<dbReference type="AlphaFoldDB" id="A0A1G6MYE1"/>
<dbReference type="GO" id="GO:0005829">
    <property type="term" value="C:cytosol"/>
    <property type="evidence" value="ECO:0007669"/>
    <property type="project" value="TreeGrafter"/>
</dbReference>
<feature type="binding site" evidence="8">
    <location>
        <begin position="147"/>
        <end position="150"/>
    </location>
    <ligand>
        <name>ATP</name>
        <dbReference type="ChEBI" id="CHEBI:30616"/>
    </ligand>
</feature>
<dbReference type="SUPFAM" id="SSF52374">
    <property type="entry name" value="Nucleotidylyl transferase"/>
    <property type="match status" value="1"/>
</dbReference>
<evidence type="ECO:0000256" key="5">
    <source>
        <dbReference type="ARBA" id="ARBA00022741"/>
    </source>
</evidence>
<dbReference type="GO" id="GO:0004592">
    <property type="term" value="F:pantoate-beta-alanine ligase activity"/>
    <property type="evidence" value="ECO:0007669"/>
    <property type="project" value="UniProtKB-UniRule"/>
</dbReference>
<keyword evidence="3 8" id="KW-0436">Ligase</keyword>
<feature type="active site" description="Proton donor" evidence="8">
    <location>
        <position position="37"/>
    </location>
</feature>
<dbReference type="Gene3D" id="3.40.50.620">
    <property type="entry name" value="HUPs"/>
    <property type="match status" value="1"/>
</dbReference>
<evidence type="ECO:0000256" key="1">
    <source>
        <dbReference type="ARBA" id="ARBA00004990"/>
    </source>
</evidence>
<sequence length="282" mass="31674">MRVFEKVVDLQSYLNELVKADKKIGFVPSMGALHEGHVSLVTRCVAENDVCVVSIFVNPAQFNDPNDLKNYPRNLEEDLNLLRSVGCDVVFAPTEKEVYPTADTTSFDLGFLDTIMEGKHRPGHFQGVAKVVHRLFEIVKPHTAYFGEKDFQQIAVIRRMVNLTGQSVNIVSCPIIRESDGLALSSRNLLLTPEHRKSAPLIAKTLSEAKRKKGEVGVIELKKWVVEQINSNPLLEVEYFEIVNFKTLEPITTWHLGDDTIGCITVKAGNIRLIDNIKFDSK</sequence>
<dbReference type="UniPathway" id="UPA00028">
    <property type="reaction ID" value="UER00005"/>
</dbReference>
<proteinExistence type="inferred from homology"/>
<keyword evidence="5 8" id="KW-0547">Nucleotide-binding</keyword>
<evidence type="ECO:0000256" key="6">
    <source>
        <dbReference type="ARBA" id="ARBA00022840"/>
    </source>
</evidence>
<comment type="function">
    <text evidence="8">Catalyzes the condensation of pantoate with beta-alanine in an ATP-dependent reaction via a pantoyl-adenylate intermediate.</text>
</comment>
<evidence type="ECO:0000313" key="10">
    <source>
        <dbReference type="Proteomes" id="UP000199452"/>
    </source>
</evidence>
<dbReference type="OrthoDB" id="9773087at2"/>
<dbReference type="PANTHER" id="PTHR21299">
    <property type="entry name" value="CYTIDYLATE KINASE/PANTOATE-BETA-ALANINE LIGASE"/>
    <property type="match status" value="1"/>
</dbReference>
<feature type="binding site" evidence="8">
    <location>
        <begin position="184"/>
        <end position="187"/>
    </location>
    <ligand>
        <name>ATP</name>
        <dbReference type="ChEBI" id="CHEBI:30616"/>
    </ligand>
</feature>
<dbReference type="Proteomes" id="UP000199452">
    <property type="component" value="Unassembled WGS sequence"/>
</dbReference>
<dbReference type="Pfam" id="PF02569">
    <property type="entry name" value="Pantoate_ligase"/>
    <property type="match status" value="1"/>
</dbReference>
<dbReference type="RefSeq" id="WP_092438895.1">
    <property type="nucleotide sequence ID" value="NZ_FMYP01000039.1"/>
</dbReference>
<dbReference type="EC" id="6.3.2.1" evidence="8"/>
<gene>
    <name evidence="8" type="primary">panC</name>
    <name evidence="9" type="ORF">SAMN05216323_103926</name>
</gene>
<dbReference type="GO" id="GO:0005524">
    <property type="term" value="F:ATP binding"/>
    <property type="evidence" value="ECO:0007669"/>
    <property type="project" value="UniProtKB-KW"/>
</dbReference>
<comment type="catalytic activity">
    <reaction evidence="7 8">
        <text>(R)-pantoate + beta-alanine + ATP = (R)-pantothenate + AMP + diphosphate + H(+)</text>
        <dbReference type="Rhea" id="RHEA:10912"/>
        <dbReference type="ChEBI" id="CHEBI:15378"/>
        <dbReference type="ChEBI" id="CHEBI:15980"/>
        <dbReference type="ChEBI" id="CHEBI:29032"/>
        <dbReference type="ChEBI" id="CHEBI:30616"/>
        <dbReference type="ChEBI" id="CHEBI:33019"/>
        <dbReference type="ChEBI" id="CHEBI:57966"/>
        <dbReference type="ChEBI" id="CHEBI:456215"/>
        <dbReference type="EC" id="6.3.2.1"/>
    </reaction>
</comment>
<comment type="subunit">
    <text evidence="8">Homodimer.</text>
</comment>
<feature type="binding site" evidence="8">
    <location>
        <position position="61"/>
    </location>
    <ligand>
        <name>beta-alanine</name>
        <dbReference type="ChEBI" id="CHEBI:57966"/>
    </ligand>
</feature>
<keyword evidence="10" id="KW-1185">Reference proteome</keyword>
<reference evidence="9 10" key="1">
    <citation type="submission" date="2016-09" db="EMBL/GenBank/DDBJ databases">
        <authorList>
            <person name="Capua I."/>
            <person name="De Benedictis P."/>
            <person name="Joannis T."/>
            <person name="Lombin L.H."/>
            <person name="Cattoli G."/>
        </authorList>
    </citation>
    <scope>NUCLEOTIDE SEQUENCE [LARGE SCALE GENOMIC DNA]</scope>
    <source>
        <strain evidence="9 10">A7P-90m</strain>
    </source>
</reference>
<accession>A0A1G6MYE1</accession>
<evidence type="ECO:0000256" key="2">
    <source>
        <dbReference type="ARBA" id="ARBA00009256"/>
    </source>
</evidence>
<dbReference type="GO" id="GO:0015940">
    <property type="term" value="P:pantothenate biosynthetic process"/>
    <property type="evidence" value="ECO:0007669"/>
    <property type="project" value="UniProtKB-UniRule"/>
</dbReference>
<dbReference type="NCBIfam" id="TIGR00018">
    <property type="entry name" value="panC"/>
    <property type="match status" value="1"/>
</dbReference>